<evidence type="ECO:0000256" key="6">
    <source>
        <dbReference type="SAM" id="MobiDB-lite"/>
    </source>
</evidence>
<dbReference type="Pfam" id="PF02465">
    <property type="entry name" value="FliD_N"/>
    <property type="match status" value="1"/>
</dbReference>
<proteinExistence type="inferred from homology"/>
<dbReference type="InterPro" id="IPR003481">
    <property type="entry name" value="FliD_N"/>
</dbReference>
<feature type="domain" description="Flagellar hook-associated protein 2 N-terminal" evidence="7">
    <location>
        <begin position="38"/>
        <end position="133"/>
    </location>
</feature>
<evidence type="ECO:0000259" key="8">
    <source>
        <dbReference type="Pfam" id="PF07195"/>
    </source>
</evidence>
<gene>
    <name evidence="9" type="ORF">JOC27_000672</name>
</gene>
<protein>
    <recommendedName>
        <fullName evidence="5">Flagellar hook-associated protein 2</fullName>
        <shortName evidence="5">HAP2</shortName>
    </recommendedName>
    <alternativeName>
        <fullName evidence="5">Flagellar cap protein</fullName>
    </alternativeName>
</protein>
<reference evidence="9 10" key="1">
    <citation type="submission" date="2021-01" db="EMBL/GenBank/DDBJ databases">
        <title>Genomic Encyclopedia of Type Strains, Phase IV (KMG-IV): sequencing the most valuable type-strain genomes for metagenomic binning, comparative biology and taxonomic classification.</title>
        <authorList>
            <person name="Goeker M."/>
        </authorList>
    </citation>
    <scope>NUCLEOTIDE SEQUENCE [LARGE SCALE GENOMIC DNA]</scope>
    <source>
        <strain evidence="9 10">DSM 100968</strain>
    </source>
</reference>
<name>A0ABS2Q621_9BACL</name>
<keyword evidence="9" id="KW-0969">Cilium</keyword>
<organism evidence="9 10">
    <name type="scientific">Sporolactobacillus spathodeae</name>
    <dbReference type="NCBI Taxonomy" id="1465502"/>
    <lineage>
        <taxon>Bacteria</taxon>
        <taxon>Bacillati</taxon>
        <taxon>Bacillota</taxon>
        <taxon>Bacilli</taxon>
        <taxon>Bacillales</taxon>
        <taxon>Sporolactobacillaceae</taxon>
        <taxon>Sporolactobacillus</taxon>
    </lineage>
</organism>
<feature type="region of interest" description="Disordered" evidence="6">
    <location>
        <begin position="226"/>
        <end position="245"/>
    </location>
</feature>
<comment type="function">
    <text evidence="5">Required for morphogenesis and for the elongation of the flagellar filament by facilitating polymerization of the flagellin monomers at the tip of growing filament. Forms a capping structure, which prevents flagellin subunits (transported through the central channel of the flagellum) from leaking out without polymerization at the distal end.</text>
</comment>
<dbReference type="InterPro" id="IPR040026">
    <property type="entry name" value="FliD"/>
</dbReference>
<dbReference type="InterPro" id="IPR010809">
    <property type="entry name" value="FliD_C"/>
</dbReference>
<dbReference type="PANTHER" id="PTHR30288">
    <property type="entry name" value="FLAGELLAR CAP/ASSEMBLY PROTEIN FLID"/>
    <property type="match status" value="1"/>
</dbReference>
<evidence type="ECO:0000256" key="5">
    <source>
        <dbReference type="RuleBase" id="RU362066"/>
    </source>
</evidence>
<dbReference type="PANTHER" id="PTHR30288:SF0">
    <property type="entry name" value="FLAGELLAR HOOK-ASSOCIATED PROTEIN 2"/>
    <property type="match status" value="1"/>
</dbReference>
<evidence type="ECO:0000256" key="1">
    <source>
        <dbReference type="ARBA" id="ARBA00009764"/>
    </source>
</evidence>
<evidence type="ECO:0000313" key="9">
    <source>
        <dbReference type="EMBL" id="MBM7657231.1"/>
    </source>
</evidence>
<evidence type="ECO:0000256" key="3">
    <source>
        <dbReference type="ARBA" id="ARBA00023054"/>
    </source>
</evidence>
<comment type="similarity">
    <text evidence="1 5">Belongs to the FliD family.</text>
</comment>
<evidence type="ECO:0000259" key="7">
    <source>
        <dbReference type="Pfam" id="PF02465"/>
    </source>
</evidence>
<keyword evidence="10" id="KW-1185">Reference proteome</keyword>
<evidence type="ECO:0000256" key="2">
    <source>
        <dbReference type="ARBA" id="ARBA00011255"/>
    </source>
</evidence>
<keyword evidence="9" id="KW-0282">Flagellum</keyword>
<comment type="caution">
    <text evidence="9">The sequence shown here is derived from an EMBL/GenBank/DDBJ whole genome shotgun (WGS) entry which is preliminary data.</text>
</comment>
<dbReference type="NCBIfam" id="NF005833">
    <property type="entry name" value="PRK07737.1"/>
    <property type="match status" value="1"/>
</dbReference>
<evidence type="ECO:0000256" key="4">
    <source>
        <dbReference type="ARBA" id="ARBA00023143"/>
    </source>
</evidence>
<dbReference type="EMBL" id="JAFBEV010000004">
    <property type="protein sequence ID" value="MBM7657231.1"/>
    <property type="molecule type" value="Genomic_DNA"/>
</dbReference>
<sequence>MTVSTTSTSSTSSSGVSINSINSLIGTANTSRVSGLASGIDVDSIVAQLMTAESQPLVQMQQQLQLKEWQRDDYRSMNTLLTTLQTNVQTMKLQGSYLAKTAASSNSSLVTATAGVTAGNATYSLSNIEMATSAYNTSTASIVQTGKLDPDAYLSTQAALGSPNSTISFTITTYDQNNNKVDTPFSFDPTKITLNSMMSTISNSAAGVTAFYDSSSGQVSMTRTATGDMNTDVKDGSGNVTTKNPEMQFSGDFLTTTLKMDATQEQGGQDATFTLNGLSTSRHSNTFTMGGVTFNLQGNSTASAPSASITVATDTDAVYKSISDFVDLYNTTISQINDKVDETRNRDYAPLTDTQKASMSASDITSWTAKAQSGMLANDNILTGALSQMRTDLYSSVGSTGSSTVNQLAAIGITTSSNYLDHGKLIISDPDKLKSAISTDPQAFMNLFTNSGTTTNPDGTTSNVAYGSEGIMQRLNTTITNTMNQIESMAGNTYSTDDTYSLGKDITSINDQISAFKTKLQDVETRYYNEFDAMESAIQQSNSQASYLSQLTGG</sequence>
<keyword evidence="5" id="KW-0964">Secreted</keyword>
<dbReference type="Proteomes" id="UP000823201">
    <property type="component" value="Unassembled WGS sequence"/>
</dbReference>
<comment type="subcellular location">
    <subcellularLocation>
        <location evidence="5">Secreted</location>
    </subcellularLocation>
    <subcellularLocation>
        <location evidence="5">Bacterial flagellum</location>
    </subcellularLocation>
</comment>
<keyword evidence="4 5" id="KW-0975">Bacterial flagellum</keyword>
<accession>A0ABS2Q621</accession>
<comment type="subunit">
    <text evidence="2 5">Homopentamer.</text>
</comment>
<keyword evidence="9" id="KW-0966">Cell projection</keyword>
<evidence type="ECO:0000313" key="10">
    <source>
        <dbReference type="Proteomes" id="UP000823201"/>
    </source>
</evidence>
<dbReference type="RefSeq" id="WP_205005577.1">
    <property type="nucleotide sequence ID" value="NZ_CBCRXA010000016.1"/>
</dbReference>
<dbReference type="Pfam" id="PF07195">
    <property type="entry name" value="FliD_C"/>
    <property type="match status" value="1"/>
</dbReference>
<keyword evidence="3" id="KW-0175">Coiled coil</keyword>
<feature type="domain" description="Flagellar hook-associated protein 2 C-terminal" evidence="8">
    <location>
        <begin position="268"/>
        <end position="542"/>
    </location>
</feature>